<organism evidence="1 2">
    <name type="scientific">Streptomyces katrae</name>
    <dbReference type="NCBI Taxonomy" id="68223"/>
    <lineage>
        <taxon>Bacteria</taxon>
        <taxon>Bacillati</taxon>
        <taxon>Actinomycetota</taxon>
        <taxon>Actinomycetes</taxon>
        <taxon>Kitasatosporales</taxon>
        <taxon>Streptomycetaceae</taxon>
        <taxon>Streptomyces</taxon>
    </lineage>
</organism>
<accession>A0A0F4JQM3</accession>
<sequence length="184" mass="20404">MSNSYTTLWTNDLCRELGRSGYAGRRLTMLFGGPHQSLPSFRRAGVRPGDRIYPVRALATRLHVLGAMEVSRIIPYEDAGSVLHDDDYAKLLEWRPLKTGCVTEVVTGPPGSALTFGTTVPPDLLERLTYTSRRGERTLKYVDEGRLIRSVSLQGIYRLTSASAAELHRLVLDGSVSARRQGRS</sequence>
<gene>
    <name evidence="1" type="ORF">VR44_07500</name>
</gene>
<dbReference type="EMBL" id="JZWV01000146">
    <property type="protein sequence ID" value="KJY36662.1"/>
    <property type="molecule type" value="Genomic_DNA"/>
</dbReference>
<dbReference type="PATRIC" id="fig|68223.7.peg.3975"/>
<dbReference type="RefSeq" id="WP_045946594.1">
    <property type="nucleotide sequence ID" value="NZ_JZWV01000146.1"/>
</dbReference>
<name>A0A0F4JQM3_9ACTN</name>
<proteinExistence type="predicted"/>
<evidence type="ECO:0000313" key="2">
    <source>
        <dbReference type="Proteomes" id="UP000033551"/>
    </source>
</evidence>
<reference evidence="1 2" key="1">
    <citation type="submission" date="2015-02" db="EMBL/GenBank/DDBJ databases">
        <authorList>
            <person name="Ju K.-S."/>
            <person name="Doroghazi J.R."/>
            <person name="Metcalf W."/>
        </authorList>
    </citation>
    <scope>NUCLEOTIDE SEQUENCE [LARGE SCALE GENOMIC DNA]</scope>
    <source>
        <strain evidence="1 2">NRRL ISP-5550</strain>
    </source>
</reference>
<keyword evidence="2" id="KW-1185">Reference proteome</keyword>
<protein>
    <submittedName>
        <fullName evidence="1">Uncharacterized protein</fullName>
    </submittedName>
</protein>
<comment type="caution">
    <text evidence="1">The sequence shown here is derived from an EMBL/GenBank/DDBJ whole genome shotgun (WGS) entry which is preliminary data.</text>
</comment>
<evidence type="ECO:0000313" key="1">
    <source>
        <dbReference type="EMBL" id="KJY36662.1"/>
    </source>
</evidence>
<dbReference type="Proteomes" id="UP000033551">
    <property type="component" value="Unassembled WGS sequence"/>
</dbReference>
<dbReference type="AlphaFoldDB" id="A0A0F4JQM3"/>